<feature type="chain" id="PRO_5042294442" description="RxLR effector protein" evidence="1">
    <location>
        <begin position="19"/>
        <end position="239"/>
    </location>
</feature>
<protein>
    <recommendedName>
        <fullName evidence="4">RxLR effector protein</fullName>
    </recommendedName>
</protein>
<reference evidence="2" key="1">
    <citation type="submission" date="2023-08" db="EMBL/GenBank/DDBJ databases">
        <title>Reference Genome Resource for the Citrus Pathogen Phytophthora citrophthora.</title>
        <authorList>
            <person name="Moller H."/>
            <person name="Coetzee B."/>
            <person name="Rose L.J."/>
            <person name="Van Niekerk J.M."/>
        </authorList>
    </citation>
    <scope>NUCLEOTIDE SEQUENCE</scope>
    <source>
        <strain evidence="2">STE-U-9442</strain>
    </source>
</reference>
<accession>A0AAD9GLB2</accession>
<name>A0AAD9GLB2_9STRA</name>
<evidence type="ECO:0008006" key="4">
    <source>
        <dbReference type="Google" id="ProtNLM"/>
    </source>
</evidence>
<dbReference type="AlphaFoldDB" id="A0AAD9GLB2"/>
<sequence>MRLLIVFALTLAAFLAAADVSALNDAPSKRLLRATVSVDEEEEEEGEGEERGVFQKISSTVSKIAKPNQTAIKNMDADIAKLTGTSIAKATGTSMLQTFKAVDPKNFKSVDDLFRSKAFHTFESYIFRINQQDITKQTDVVRIFRVGFGDKKALKLFIKAGESSDETVRASGKYFQDQLLNQLTTEGRLWSEIKWIFPRKYKAYFEDEYFKLLIKQSRELEKQRFAQIKKELAAAKAAA</sequence>
<organism evidence="2 3">
    <name type="scientific">Phytophthora citrophthora</name>
    <dbReference type="NCBI Taxonomy" id="4793"/>
    <lineage>
        <taxon>Eukaryota</taxon>
        <taxon>Sar</taxon>
        <taxon>Stramenopiles</taxon>
        <taxon>Oomycota</taxon>
        <taxon>Peronosporomycetes</taxon>
        <taxon>Peronosporales</taxon>
        <taxon>Peronosporaceae</taxon>
        <taxon>Phytophthora</taxon>
    </lineage>
</organism>
<dbReference type="Proteomes" id="UP001259832">
    <property type="component" value="Unassembled WGS sequence"/>
</dbReference>
<evidence type="ECO:0000313" key="3">
    <source>
        <dbReference type="Proteomes" id="UP001259832"/>
    </source>
</evidence>
<gene>
    <name evidence="2" type="ORF">P3T76_007981</name>
</gene>
<evidence type="ECO:0000256" key="1">
    <source>
        <dbReference type="SAM" id="SignalP"/>
    </source>
</evidence>
<feature type="signal peptide" evidence="1">
    <location>
        <begin position="1"/>
        <end position="18"/>
    </location>
</feature>
<proteinExistence type="predicted"/>
<keyword evidence="1" id="KW-0732">Signal</keyword>
<dbReference type="EMBL" id="JASMQC010000014">
    <property type="protein sequence ID" value="KAK1940530.1"/>
    <property type="molecule type" value="Genomic_DNA"/>
</dbReference>
<keyword evidence="3" id="KW-1185">Reference proteome</keyword>
<evidence type="ECO:0000313" key="2">
    <source>
        <dbReference type="EMBL" id="KAK1940530.1"/>
    </source>
</evidence>
<comment type="caution">
    <text evidence="2">The sequence shown here is derived from an EMBL/GenBank/DDBJ whole genome shotgun (WGS) entry which is preliminary data.</text>
</comment>